<keyword evidence="2" id="KW-1185">Reference proteome</keyword>
<evidence type="ECO:0000313" key="2">
    <source>
        <dbReference type="Proteomes" id="UP001168128"/>
    </source>
</evidence>
<evidence type="ECO:0000313" key="1">
    <source>
        <dbReference type="EMBL" id="MDO3427394.1"/>
    </source>
</evidence>
<organism evidence="1 2">
    <name type="scientific">Chryseobacterium urinae</name>
    <dbReference type="NCBI Taxonomy" id="3058400"/>
    <lineage>
        <taxon>Bacteria</taxon>
        <taxon>Pseudomonadati</taxon>
        <taxon>Bacteroidota</taxon>
        <taxon>Flavobacteriia</taxon>
        <taxon>Flavobacteriales</taxon>
        <taxon>Weeksellaceae</taxon>
        <taxon>Chryseobacterium group</taxon>
        <taxon>Chryseobacterium</taxon>
    </lineage>
</organism>
<gene>
    <name evidence="1" type="ORF">QWT87_21180</name>
</gene>
<sequence>MTKLSKKVIGVDVGLKFLTVSLNDSNNQDQVYNIENSRGSILSFLKKISSDDYCFVIEATGNYSSRV</sequence>
<protein>
    <submittedName>
        <fullName evidence="1">IS110 family transposase</fullName>
    </submittedName>
</protein>
<feature type="non-terminal residue" evidence="1">
    <location>
        <position position="67"/>
    </location>
</feature>
<reference evidence="1" key="1">
    <citation type="submission" date="2023-07" db="EMBL/GenBank/DDBJ databases">
        <title>AMR profile of multidrug- resistance Chryseobacterium gambrini related strain.</title>
        <authorList>
            <person name="Kirdat K."/>
            <person name="Bhatt A."/>
            <person name="Kuyare S."/>
            <person name="Yadav A."/>
        </authorList>
    </citation>
    <scope>NUCLEOTIDE SEQUENCE</scope>
    <source>
        <strain evidence="1">APV-1</strain>
    </source>
</reference>
<dbReference type="Proteomes" id="UP001168128">
    <property type="component" value="Unassembled WGS sequence"/>
</dbReference>
<name>A0ABT8U8H8_9FLAO</name>
<comment type="caution">
    <text evidence="1">The sequence shown here is derived from an EMBL/GenBank/DDBJ whole genome shotgun (WGS) entry which is preliminary data.</text>
</comment>
<proteinExistence type="predicted"/>
<accession>A0ABT8U8H8</accession>
<dbReference type="EMBL" id="JAULSJ010000107">
    <property type="protein sequence ID" value="MDO3427394.1"/>
    <property type="molecule type" value="Genomic_DNA"/>
</dbReference>